<dbReference type="RefSeq" id="WP_135693977.1">
    <property type="nucleotide sequence ID" value="NZ_JAIZBM010000005.1"/>
</dbReference>
<dbReference type="Proteomes" id="UP000297940">
    <property type="component" value="Unassembled WGS sequence"/>
</dbReference>
<evidence type="ECO:0000256" key="1">
    <source>
        <dbReference type="SAM" id="Phobius"/>
    </source>
</evidence>
<name>A0ABY2P0W6_9LEPT</name>
<keyword evidence="3" id="KW-1185">Reference proteome</keyword>
<keyword evidence="1" id="KW-1133">Transmembrane helix</keyword>
<reference evidence="3" key="1">
    <citation type="journal article" date="2019" name="PLoS Negl. Trop. Dis.">
        <title>Revisiting the worldwide diversity of Leptospira species in the environment.</title>
        <authorList>
            <person name="Vincent A.T."/>
            <person name="Schiettekatte O."/>
            <person name="Bourhy P."/>
            <person name="Veyrier F.J."/>
            <person name="Picardeau M."/>
        </authorList>
    </citation>
    <scope>NUCLEOTIDE SEQUENCE [LARGE SCALE GENOMIC DNA]</scope>
    <source>
        <strain evidence="3">201601298</strain>
    </source>
</reference>
<protein>
    <recommendedName>
        <fullName evidence="4">DoxX family membrane protein</fullName>
    </recommendedName>
</protein>
<dbReference type="PANTHER" id="PTHR36974:SF1">
    <property type="entry name" value="DOXX FAMILY MEMBRANE PROTEIN"/>
    <property type="match status" value="1"/>
</dbReference>
<keyword evidence="1" id="KW-0812">Transmembrane</keyword>
<gene>
    <name evidence="2" type="ORF">EHR01_06940</name>
</gene>
<sequence length="143" mass="16143">MSETNPIKRNIFQTVLRILLGAFLVFAGAGHLTWHRTEFLAQVPTWLPINADLVVLLSGVVEIVLGLSLIFLRSKQAQVGWVVALFFVLIFPGNISQYVNGISAFGLDTDRARLIRLFFQPVLVLWAIWSCGSWVDFQTKRKN</sequence>
<evidence type="ECO:0008006" key="4">
    <source>
        <dbReference type="Google" id="ProtNLM"/>
    </source>
</evidence>
<dbReference type="EMBL" id="RQHK01000003">
    <property type="protein sequence ID" value="TGM78192.1"/>
    <property type="molecule type" value="Genomic_DNA"/>
</dbReference>
<feature type="transmembrane region" description="Helical" evidence="1">
    <location>
        <begin position="79"/>
        <end position="98"/>
    </location>
</feature>
<evidence type="ECO:0000313" key="2">
    <source>
        <dbReference type="EMBL" id="TGM78192.1"/>
    </source>
</evidence>
<keyword evidence="1" id="KW-0472">Membrane</keyword>
<accession>A0ABY2P0W6</accession>
<feature type="transmembrane region" description="Helical" evidence="1">
    <location>
        <begin position="12"/>
        <end position="33"/>
    </location>
</feature>
<organism evidence="2 3">
    <name type="scientific">Leptospira mtsangambouensis</name>
    <dbReference type="NCBI Taxonomy" id="2484912"/>
    <lineage>
        <taxon>Bacteria</taxon>
        <taxon>Pseudomonadati</taxon>
        <taxon>Spirochaetota</taxon>
        <taxon>Spirochaetia</taxon>
        <taxon>Leptospirales</taxon>
        <taxon>Leptospiraceae</taxon>
        <taxon>Leptospira</taxon>
    </lineage>
</organism>
<dbReference type="PANTHER" id="PTHR36974">
    <property type="entry name" value="MEMBRANE PROTEIN-RELATED"/>
    <property type="match status" value="1"/>
</dbReference>
<proteinExistence type="predicted"/>
<evidence type="ECO:0000313" key="3">
    <source>
        <dbReference type="Proteomes" id="UP000297940"/>
    </source>
</evidence>
<comment type="caution">
    <text evidence="2">The sequence shown here is derived from an EMBL/GenBank/DDBJ whole genome shotgun (WGS) entry which is preliminary data.</text>
</comment>
<feature type="transmembrane region" description="Helical" evidence="1">
    <location>
        <begin position="53"/>
        <end position="72"/>
    </location>
</feature>
<feature type="transmembrane region" description="Helical" evidence="1">
    <location>
        <begin position="118"/>
        <end position="137"/>
    </location>
</feature>